<dbReference type="EMBL" id="JASBWV010000017">
    <property type="protein sequence ID" value="KAJ9121302.1"/>
    <property type="molecule type" value="Genomic_DNA"/>
</dbReference>
<accession>A0ACC2XDE1</accession>
<sequence>MSPPPTLHHFASQPDLTLNRQGYYDPQTDRYVYSGSMRATPSIPNLRYDHRIPSPSEPLSSTFLTQFQPASSRRAIGSECLTSPPLTPGVENIGHRPLPKPLKTRAPTLAFIQEPSNRQVVTMVPSASLSHVPQSAPLLETDCNTSWVDGAATTDHQTATRAMDRSDTLTSVKSLDRWDLSQNTKQKTAMNGKERPLPSTPEHTQARGLALSRSLDRGTRQDGTLPPRILALTSTTENQSHSGFKSSVKGGMMPVTEQASSSSVSYPERTHAALVSAGQPSVEKVSNTLETLQGQIISAMADFRNDDTSVTDKSEAMKTAIQTPMEANRSQTGQAGNQADVEYVTQVAAMPLNGIPTIVFPHGEDESEVTVTPSARASSPGPFAGYASAAPAIVLTITTDDAEETPTPAIFVSEENISQANKRMLGLPVSGTSVDRALVGETPSSSQSSPATCGLFCHACNLVILGSIVNAMQKGWHPGCFRCTTCKMPLEHVSSFEHEGKPYCHMDYHENVISSYTDRNVKAAGSRSEARMKHWKR</sequence>
<dbReference type="Proteomes" id="UP001234202">
    <property type="component" value="Unassembled WGS sequence"/>
</dbReference>
<evidence type="ECO:0000313" key="1">
    <source>
        <dbReference type="EMBL" id="KAJ9121302.1"/>
    </source>
</evidence>
<protein>
    <submittedName>
        <fullName evidence="1">Uncharacterized protein</fullName>
    </submittedName>
</protein>
<evidence type="ECO:0000313" key="2">
    <source>
        <dbReference type="Proteomes" id="UP001234202"/>
    </source>
</evidence>
<proteinExistence type="predicted"/>
<organism evidence="1 2">
    <name type="scientific">Naganishia onofrii</name>
    <dbReference type="NCBI Taxonomy" id="1851511"/>
    <lineage>
        <taxon>Eukaryota</taxon>
        <taxon>Fungi</taxon>
        <taxon>Dikarya</taxon>
        <taxon>Basidiomycota</taxon>
        <taxon>Agaricomycotina</taxon>
        <taxon>Tremellomycetes</taxon>
        <taxon>Filobasidiales</taxon>
        <taxon>Filobasidiaceae</taxon>
        <taxon>Naganishia</taxon>
    </lineage>
</organism>
<gene>
    <name evidence="1" type="ORF">QFC24_004638</name>
</gene>
<keyword evidence="2" id="KW-1185">Reference proteome</keyword>
<comment type="caution">
    <text evidence="1">The sequence shown here is derived from an EMBL/GenBank/DDBJ whole genome shotgun (WGS) entry which is preliminary data.</text>
</comment>
<reference evidence="1" key="1">
    <citation type="submission" date="2023-04" db="EMBL/GenBank/DDBJ databases">
        <title>Draft Genome sequencing of Naganishia species isolated from polar environments using Oxford Nanopore Technology.</title>
        <authorList>
            <person name="Leo P."/>
            <person name="Venkateswaran K."/>
        </authorList>
    </citation>
    <scope>NUCLEOTIDE SEQUENCE</scope>
    <source>
        <strain evidence="1">DBVPG 5303</strain>
    </source>
</reference>
<name>A0ACC2XDE1_9TREE</name>